<organism evidence="1">
    <name type="scientific">marine sediment metagenome</name>
    <dbReference type="NCBI Taxonomy" id="412755"/>
    <lineage>
        <taxon>unclassified sequences</taxon>
        <taxon>metagenomes</taxon>
        <taxon>ecological metagenomes</taxon>
    </lineage>
</organism>
<sequence>MPSENVSMLDFYQKMGVGEYMVLVPKKEWKTVPAMETNRAIIRKKIDELPSHYKIIASFYELKDAQQFKRMYNAF</sequence>
<dbReference type="EMBL" id="LAZR01000113">
    <property type="protein sequence ID" value="KKN90133.1"/>
    <property type="molecule type" value="Genomic_DNA"/>
</dbReference>
<accession>A0A0F9XED6</accession>
<reference evidence="1" key="1">
    <citation type="journal article" date="2015" name="Nature">
        <title>Complex archaea that bridge the gap between prokaryotes and eukaryotes.</title>
        <authorList>
            <person name="Spang A."/>
            <person name="Saw J.H."/>
            <person name="Jorgensen S.L."/>
            <person name="Zaremba-Niedzwiedzka K."/>
            <person name="Martijn J."/>
            <person name="Lind A.E."/>
            <person name="van Eijk R."/>
            <person name="Schleper C."/>
            <person name="Guy L."/>
            <person name="Ettema T.J."/>
        </authorList>
    </citation>
    <scope>NUCLEOTIDE SEQUENCE</scope>
</reference>
<name>A0A0F9XED6_9ZZZZ</name>
<evidence type="ECO:0000313" key="1">
    <source>
        <dbReference type="EMBL" id="KKN90133.1"/>
    </source>
</evidence>
<dbReference type="AlphaFoldDB" id="A0A0F9XED6"/>
<proteinExistence type="predicted"/>
<comment type="caution">
    <text evidence="1">The sequence shown here is derived from an EMBL/GenBank/DDBJ whole genome shotgun (WGS) entry which is preliminary data.</text>
</comment>
<gene>
    <name evidence="1" type="ORF">LCGC14_0232490</name>
</gene>
<protein>
    <submittedName>
        <fullName evidence="1">Uncharacterized protein</fullName>
    </submittedName>
</protein>